<dbReference type="PROSITE" id="PS50109">
    <property type="entry name" value="HIS_KIN"/>
    <property type="match status" value="1"/>
</dbReference>
<dbReference type="InterPro" id="IPR003661">
    <property type="entry name" value="HisK_dim/P_dom"/>
</dbReference>
<evidence type="ECO:0000256" key="2">
    <source>
        <dbReference type="ARBA" id="ARBA00004429"/>
    </source>
</evidence>
<dbReference type="PANTHER" id="PTHR43065">
    <property type="entry name" value="SENSOR HISTIDINE KINASE"/>
    <property type="match status" value="1"/>
</dbReference>
<dbReference type="Gene3D" id="1.10.287.130">
    <property type="match status" value="1"/>
</dbReference>
<feature type="chain" id="PRO_5016262836" description="C4-dicarboxylate transport sensor protein DctB" evidence="18">
    <location>
        <begin position="23"/>
        <end position="619"/>
    </location>
</feature>
<sequence length="619" mass="68982">MKLRTVLRIALLLVLMDIAAVAAFRASVDGSLDELRAANTQRLELYANSLNSEIGHYARLPSLLGLSPYVERLLHAPQDRQRQQAANDYLERLSQRTGASAIYIMDSSGIVRATSNWRQPDSYLGENDAFRAYFTDAINGQPGRFFGVGTTRSEAGYYLSEPLTSHGRIIGVAVVKINMEYLEKLWRENKTMVMVSDQNEVIILATEPGWKFSTLKPFSKALQDAFDRNRQYNRKPLPPLGLEERRSLGNGSHIYRLDQSGRRTLSRLAYPRDMLGQSLQLPLSNWRLTVLSSLEPVYQLAYNRAALAALLTLLSLTGILWLNERRRRLRDKLAAREALQQAYRELERKVEERTADLSRANQQLQEEVSERIRAEQHLRQTQDNLVQAGKLAVLGQLATGIAHELNQPLAALRTLSGNAIKFIERQQTDTARTNLQTICQLVDKMGEITSALKGYARKSTSSLGTVDISLAIDSAVLLLRNRLEGSQVRILRPNAPEPWQARCDPNRFEQVLVNLLANALDELQGQPQPIIEISGHRTTEHLQLQIRDNGPGLQESVRAQLFEPFVTTKPAGIGLGLGLTLSAGIIAEAGGSLSADNHPQGGAVFTITLPLATKENRHV</sequence>
<evidence type="ECO:0000256" key="9">
    <source>
        <dbReference type="ARBA" id="ARBA00022741"/>
    </source>
</evidence>
<evidence type="ECO:0000256" key="8">
    <source>
        <dbReference type="ARBA" id="ARBA00022692"/>
    </source>
</evidence>
<dbReference type="AlphaFoldDB" id="A0A318JKZ0"/>
<evidence type="ECO:0000313" key="20">
    <source>
        <dbReference type="EMBL" id="PXX48100.1"/>
    </source>
</evidence>
<keyword evidence="16" id="KW-0175">Coiled coil</keyword>
<dbReference type="Pfam" id="PF00512">
    <property type="entry name" value="HisKA"/>
    <property type="match status" value="1"/>
</dbReference>
<dbReference type="SUPFAM" id="SSF47384">
    <property type="entry name" value="Homodimeric domain of signal transducing histidine kinase"/>
    <property type="match status" value="1"/>
</dbReference>
<dbReference type="Gene3D" id="3.30.565.10">
    <property type="entry name" value="Histidine kinase-like ATPase, C-terminal domain"/>
    <property type="match status" value="1"/>
</dbReference>
<dbReference type="Pfam" id="PF02518">
    <property type="entry name" value="HATPase_c"/>
    <property type="match status" value="1"/>
</dbReference>
<dbReference type="FunFam" id="1.10.287.130:FF:000049">
    <property type="entry name" value="C4-dicarboxylate transport sensor protein DctB"/>
    <property type="match status" value="1"/>
</dbReference>
<protein>
    <recommendedName>
        <fullName evidence="15">C4-dicarboxylate transport sensor protein DctB</fullName>
        <ecNumber evidence="3">2.7.13.3</ecNumber>
    </recommendedName>
</protein>
<dbReference type="InterPro" id="IPR017055">
    <property type="entry name" value="Sig_transdc_His_kinase_DctB"/>
</dbReference>
<proteinExistence type="predicted"/>
<keyword evidence="6" id="KW-0597">Phosphoprotein</keyword>
<dbReference type="PIRSF" id="PIRSF036431">
    <property type="entry name" value="STHK_DctB"/>
    <property type="match status" value="1"/>
</dbReference>
<keyword evidence="14 17" id="KW-0472">Membrane</keyword>
<dbReference type="GO" id="GO:0000155">
    <property type="term" value="F:phosphorelay sensor kinase activity"/>
    <property type="evidence" value="ECO:0007669"/>
    <property type="project" value="InterPro"/>
</dbReference>
<accession>A0A318JKZ0</accession>
<evidence type="ECO:0000256" key="3">
    <source>
        <dbReference type="ARBA" id="ARBA00012438"/>
    </source>
</evidence>
<keyword evidence="4" id="KW-1003">Cell membrane</keyword>
<dbReference type="InterPro" id="IPR036890">
    <property type="entry name" value="HATPase_C_sf"/>
</dbReference>
<reference evidence="20 21" key="1">
    <citation type="submission" date="2018-05" db="EMBL/GenBank/DDBJ databases">
        <title>Genomic Encyclopedia of Type Strains, Phase IV (KMG-IV): sequencing the most valuable type-strain genomes for metagenomic binning, comparative biology and taxonomic classification.</title>
        <authorList>
            <person name="Goeker M."/>
        </authorList>
    </citation>
    <scope>NUCLEOTIDE SEQUENCE [LARGE SCALE GENOMIC DNA]</scope>
    <source>
        <strain evidence="20 21">DSM 25134</strain>
    </source>
</reference>
<evidence type="ECO:0000256" key="1">
    <source>
        <dbReference type="ARBA" id="ARBA00000085"/>
    </source>
</evidence>
<feature type="coiled-coil region" evidence="16">
    <location>
        <begin position="329"/>
        <end position="384"/>
    </location>
</feature>
<keyword evidence="8 17" id="KW-0812">Transmembrane</keyword>
<organism evidence="20 21">
    <name type="scientific">Aquitalea magnusonii</name>
    <dbReference type="NCBI Taxonomy" id="332411"/>
    <lineage>
        <taxon>Bacteria</taxon>
        <taxon>Pseudomonadati</taxon>
        <taxon>Pseudomonadota</taxon>
        <taxon>Betaproteobacteria</taxon>
        <taxon>Neisseriales</taxon>
        <taxon>Chromobacteriaceae</taxon>
        <taxon>Aquitalea</taxon>
    </lineage>
</organism>
<dbReference type="InterPro" id="IPR005467">
    <property type="entry name" value="His_kinase_dom"/>
</dbReference>
<dbReference type="SUPFAM" id="SSF55874">
    <property type="entry name" value="ATPase domain of HSP90 chaperone/DNA topoisomerase II/histidine kinase"/>
    <property type="match status" value="1"/>
</dbReference>
<dbReference type="GO" id="GO:0005886">
    <property type="term" value="C:plasma membrane"/>
    <property type="evidence" value="ECO:0007669"/>
    <property type="project" value="UniProtKB-SubCell"/>
</dbReference>
<evidence type="ECO:0000256" key="14">
    <source>
        <dbReference type="ARBA" id="ARBA00023136"/>
    </source>
</evidence>
<dbReference type="RefSeq" id="WP_204377524.1">
    <property type="nucleotide sequence ID" value="NZ_LNQU01000113.1"/>
</dbReference>
<evidence type="ECO:0000256" key="13">
    <source>
        <dbReference type="ARBA" id="ARBA00023012"/>
    </source>
</evidence>
<evidence type="ECO:0000256" key="6">
    <source>
        <dbReference type="ARBA" id="ARBA00022553"/>
    </source>
</evidence>
<evidence type="ECO:0000256" key="10">
    <source>
        <dbReference type="ARBA" id="ARBA00022777"/>
    </source>
</evidence>
<dbReference type="EC" id="2.7.13.3" evidence="3"/>
<keyword evidence="9" id="KW-0547">Nucleotide-binding</keyword>
<keyword evidence="11" id="KW-0067">ATP-binding</keyword>
<evidence type="ECO:0000256" key="18">
    <source>
        <dbReference type="SAM" id="SignalP"/>
    </source>
</evidence>
<dbReference type="InterPro" id="IPR036097">
    <property type="entry name" value="HisK_dim/P_sf"/>
</dbReference>
<evidence type="ECO:0000313" key="21">
    <source>
        <dbReference type="Proteomes" id="UP000248395"/>
    </source>
</evidence>
<dbReference type="GO" id="GO:0005524">
    <property type="term" value="F:ATP binding"/>
    <property type="evidence" value="ECO:0007669"/>
    <property type="project" value="UniProtKB-KW"/>
</dbReference>
<dbReference type="InterPro" id="IPR029151">
    <property type="entry name" value="Sensor-like_sf"/>
</dbReference>
<evidence type="ECO:0000256" key="11">
    <source>
        <dbReference type="ARBA" id="ARBA00022840"/>
    </source>
</evidence>
<dbReference type="PANTHER" id="PTHR43065:SF46">
    <property type="entry name" value="C4-DICARBOXYLATE TRANSPORT SENSOR PROTEIN DCTB"/>
    <property type="match status" value="1"/>
</dbReference>
<dbReference type="SUPFAM" id="SSF103190">
    <property type="entry name" value="Sensory domain-like"/>
    <property type="match status" value="1"/>
</dbReference>
<dbReference type="Gene3D" id="3.30.450.20">
    <property type="entry name" value="PAS domain"/>
    <property type="match status" value="2"/>
</dbReference>
<dbReference type="InterPro" id="IPR004358">
    <property type="entry name" value="Sig_transdc_His_kin-like_C"/>
</dbReference>
<evidence type="ECO:0000256" key="4">
    <source>
        <dbReference type="ARBA" id="ARBA00022475"/>
    </source>
</evidence>
<dbReference type="InterPro" id="IPR003594">
    <property type="entry name" value="HATPase_dom"/>
</dbReference>
<name>A0A318JKZ0_9NEIS</name>
<keyword evidence="18" id="KW-0732">Signal</keyword>
<dbReference type="Pfam" id="PF02743">
    <property type="entry name" value="dCache_1"/>
    <property type="match status" value="1"/>
</dbReference>
<evidence type="ECO:0000256" key="15">
    <source>
        <dbReference type="ARBA" id="ARBA00073143"/>
    </source>
</evidence>
<keyword evidence="5" id="KW-0997">Cell inner membrane</keyword>
<dbReference type="PRINTS" id="PR00344">
    <property type="entry name" value="BCTRLSENSOR"/>
</dbReference>
<dbReference type="EMBL" id="QJKC01000008">
    <property type="protein sequence ID" value="PXX48100.1"/>
    <property type="molecule type" value="Genomic_DNA"/>
</dbReference>
<dbReference type="InterPro" id="IPR033479">
    <property type="entry name" value="dCache_1"/>
</dbReference>
<dbReference type="Proteomes" id="UP000248395">
    <property type="component" value="Unassembled WGS sequence"/>
</dbReference>
<comment type="catalytic activity">
    <reaction evidence="1">
        <text>ATP + protein L-histidine = ADP + protein N-phospho-L-histidine.</text>
        <dbReference type="EC" id="2.7.13.3"/>
    </reaction>
</comment>
<evidence type="ECO:0000256" key="5">
    <source>
        <dbReference type="ARBA" id="ARBA00022519"/>
    </source>
</evidence>
<keyword evidence="13" id="KW-0902">Two-component regulatory system</keyword>
<comment type="subcellular location">
    <subcellularLocation>
        <location evidence="2">Cell inner membrane</location>
        <topology evidence="2">Multi-pass membrane protein</topology>
    </subcellularLocation>
</comment>
<keyword evidence="10 20" id="KW-0418">Kinase</keyword>
<evidence type="ECO:0000256" key="17">
    <source>
        <dbReference type="SAM" id="Phobius"/>
    </source>
</evidence>
<evidence type="ECO:0000256" key="12">
    <source>
        <dbReference type="ARBA" id="ARBA00022989"/>
    </source>
</evidence>
<evidence type="ECO:0000256" key="7">
    <source>
        <dbReference type="ARBA" id="ARBA00022679"/>
    </source>
</evidence>
<keyword evidence="21" id="KW-1185">Reference proteome</keyword>
<evidence type="ECO:0000256" key="16">
    <source>
        <dbReference type="SAM" id="Coils"/>
    </source>
</evidence>
<dbReference type="SMART" id="SM00387">
    <property type="entry name" value="HATPase_c"/>
    <property type="match status" value="1"/>
</dbReference>
<feature type="domain" description="Histidine kinase" evidence="19">
    <location>
        <begin position="400"/>
        <end position="613"/>
    </location>
</feature>
<comment type="caution">
    <text evidence="20">The sequence shown here is derived from an EMBL/GenBank/DDBJ whole genome shotgun (WGS) entry which is preliminary data.</text>
</comment>
<evidence type="ECO:0000259" key="19">
    <source>
        <dbReference type="PROSITE" id="PS50109"/>
    </source>
</evidence>
<dbReference type="CDD" id="cd00082">
    <property type="entry name" value="HisKA"/>
    <property type="match status" value="1"/>
</dbReference>
<feature type="transmembrane region" description="Helical" evidence="17">
    <location>
        <begin position="301"/>
        <end position="322"/>
    </location>
</feature>
<keyword evidence="12 17" id="KW-1133">Transmembrane helix</keyword>
<keyword evidence="7" id="KW-0808">Transferase</keyword>
<dbReference type="SMART" id="SM00388">
    <property type="entry name" value="HisKA"/>
    <property type="match status" value="1"/>
</dbReference>
<feature type="signal peptide" evidence="18">
    <location>
        <begin position="1"/>
        <end position="22"/>
    </location>
</feature>
<gene>
    <name evidence="20" type="ORF">DFR38_108192</name>
</gene>